<reference evidence="1 2" key="1">
    <citation type="submission" date="2016-10" db="EMBL/GenBank/DDBJ databases">
        <authorList>
            <person name="de Groot N.N."/>
        </authorList>
    </citation>
    <scope>NUCLEOTIDE SEQUENCE [LARGE SCALE GENOMIC DNA]</scope>
    <source>
        <strain evidence="1 2">DSM 21039</strain>
    </source>
</reference>
<dbReference type="Proteomes" id="UP000198984">
    <property type="component" value="Unassembled WGS sequence"/>
</dbReference>
<proteinExistence type="predicted"/>
<name>A0A1H7KZL3_9BACT</name>
<gene>
    <name evidence="1" type="ORF">SAMN04488505_1011129</name>
</gene>
<dbReference type="EMBL" id="FOBB01000001">
    <property type="protein sequence ID" value="SEK91565.1"/>
    <property type="molecule type" value="Genomic_DNA"/>
</dbReference>
<keyword evidence="2" id="KW-1185">Reference proteome</keyword>
<evidence type="ECO:0000313" key="2">
    <source>
        <dbReference type="Proteomes" id="UP000198984"/>
    </source>
</evidence>
<sequence length="43" mass="4622">MTALVFNVNAGVLSCIGNVFIEQQSWLATGLSCIENAAHKRQS</sequence>
<dbReference type="AlphaFoldDB" id="A0A1H7KZL3"/>
<accession>A0A1H7KZL3</accession>
<organism evidence="1 2">
    <name type="scientific">Chitinophaga rupis</name>
    <dbReference type="NCBI Taxonomy" id="573321"/>
    <lineage>
        <taxon>Bacteria</taxon>
        <taxon>Pseudomonadati</taxon>
        <taxon>Bacteroidota</taxon>
        <taxon>Chitinophagia</taxon>
        <taxon>Chitinophagales</taxon>
        <taxon>Chitinophagaceae</taxon>
        <taxon>Chitinophaga</taxon>
    </lineage>
</organism>
<protein>
    <submittedName>
        <fullName evidence="1">Uncharacterized protein</fullName>
    </submittedName>
</protein>
<evidence type="ECO:0000313" key="1">
    <source>
        <dbReference type="EMBL" id="SEK91565.1"/>
    </source>
</evidence>